<dbReference type="Gene3D" id="1.10.472.80">
    <property type="entry name" value="Ypt/Rab-GAP domain of gyp1p, domain 3"/>
    <property type="match status" value="1"/>
</dbReference>
<evidence type="ECO:0000256" key="2">
    <source>
        <dbReference type="ARBA" id="ARBA00004555"/>
    </source>
</evidence>
<comment type="subunit">
    <text evidence="9">Interacts with EPS8.</text>
</comment>
<keyword evidence="4" id="KW-0597">Phosphoprotein</keyword>
<evidence type="ECO:0000256" key="7">
    <source>
        <dbReference type="ARBA" id="ARBA00023329"/>
    </source>
</evidence>
<evidence type="ECO:0000259" key="12">
    <source>
        <dbReference type="PROSITE" id="PS50086"/>
    </source>
</evidence>
<dbReference type="Gene3D" id="1.10.10.750">
    <property type="entry name" value="Ypt/Rab-GAP domain of gyp1p, domain 1"/>
    <property type="match status" value="1"/>
</dbReference>
<gene>
    <name evidence="13" type="ORF">CEUTPL_LOCUS3946</name>
</gene>
<dbReference type="Gene3D" id="1.10.8.270">
    <property type="entry name" value="putative rabgap domain of human tbc1 domain family member 14 like domains"/>
    <property type="match status" value="1"/>
</dbReference>
<dbReference type="PANTHER" id="PTHR47219">
    <property type="entry name" value="RAB GTPASE-ACTIVATING PROTEIN 1-LIKE"/>
    <property type="match status" value="1"/>
</dbReference>
<dbReference type="FunFam" id="1.10.472.80:FF:000019">
    <property type="entry name" value="USP6 N-terminal like"/>
    <property type="match status" value="1"/>
</dbReference>
<feature type="compositionally biased region" description="Polar residues" evidence="11">
    <location>
        <begin position="508"/>
        <end position="522"/>
    </location>
</feature>
<accession>A0A9N9MEK5</accession>
<dbReference type="InterPro" id="IPR000195">
    <property type="entry name" value="Rab-GAP-TBC_dom"/>
</dbReference>
<evidence type="ECO:0000256" key="3">
    <source>
        <dbReference type="ARBA" id="ARBA00022468"/>
    </source>
</evidence>
<dbReference type="PROSITE" id="PS50086">
    <property type="entry name" value="TBC_RABGAP"/>
    <property type="match status" value="1"/>
</dbReference>
<keyword evidence="7" id="KW-0968">Cytoplasmic vesicle</keyword>
<dbReference type="Proteomes" id="UP001152799">
    <property type="component" value="Chromosome 13"/>
</dbReference>
<dbReference type="InterPro" id="IPR050302">
    <property type="entry name" value="Rab_GAP_TBC_domain"/>
</dbReference>
<feature type="compositionally biased region" description="Basic and acidic residues" evidence="11">
    <location>
        <begin position="407"/>
        <end position="422"/>
    </location>
</feature>
<dbReference type="SUPFAM" id="SSF47923">
    <property type="entry name" value="Ypt/Rab-GAP domain of gyp1p"/>
    <property type="match status" value="2"/>
</dbReference>
<dbReference type="SMART" id="SM00164">
    <property type="entry name" value="TBC"/>
    <property type="match status" value="1"/>
</dbReference>
<dbReference type="FunFam" id="1.10.8.270:FF:000010">
    <property type="entry name" value="Putative USP6 N-terminal-like protein"/>
    <property type="match status" value="1"/>
</dbReference>
<keyword evidence="14" id="KW-1185">Reference proteome</keyword>
<dbReference type="EMBL" id="OU892289">
    <property type="protein sequence ID" value="CAG9763280.1"/>
    <property type="molecule type" value="Genomic_DNA"/>
</dbReference>
<dbReference type="AlphaFoldDB" id="A0A9N9MEK5"/>
<feature type="region of interest" description="Disordered" evidence="11">
    <location>
        <begin position="482"/>
        <end position="532"/>
    </location>
</feature>
<dbReference type="PANTHER" id="PTHR47219:SF25">
    <property type="entry name" value="RAB-GAP TBC DOMAIN-CONTAINING PROTEIN"/>
    <property type="match status" value="1"/>
</dbReference>
<comment type="subcellular location">
    <subcellularLocation>
        <location evidence="1">Cytoplasmic vesicle</location>
    </subcellularLocation>
    <subcellularLocation>
        <location evidence="2">Golgi apparatus</location>
    </subcellularLocation>
</comment>
<evidence type="ECO:0000256" key="8">
    <source>
        <dbReference type="ARBA" id="ARBA00059926"/>
    </source>
</evidence>
<sequence>MNEEDLIKRSAEEREKIFKRYEQGREGAEIDPWEDPGFEVYHATDRYGFIHDKRLPSKVDPQETRKLHIEVERQKKWLKMLKNWESPQTKEKLHSRVYKGVPNSLRSDVWLKLLHIEKIKKENKGKYQEMMKLARKYSTDARQIDSDVNRQFREHLHYRERYSIKQQMLFNVLTAYAMYNSEVGYCQGMSGVAGVLLMYMDEEDAFWAVHILLSDPKYAMHGLYKEGFPKLTRFLAHHDKILTKLLPKVKKHFDKHGLDTILYSLKWFFVCFIERVPFSLCLRIWDIYLYDGERVVTAMAFTILKMHKRSLLRFNDMDTIVNFIQVKLYKDFLFDDDTVVRELEHSLELLKKSKLDHPGPPHNDEIPQRPFGVFLEPTFEDIVGIRKEKFSEKEKQTQEIVTLTSDMARESGAEKDDEKESHLSVGDSVGYTGSKFSFDPSMDDASSLLDCEHNGSRRSLADTSVTSTADLSVFSTVTRSQAHENSLDTHSNMSDNSVGGTSSVGSGFMQNKPITSAQSTPRATPHNPSPDVLRIYVPYTPLETTYSPSETPIPSPHNGDLQKIHHPSSFPEMNKIRIRIDSDELATPLVEHGQIKHFRLESPGEVDLN</sequence>
<evidence type="ECO:0000256" key="1">
    <source>
        <dbReference type="ARBA" id="ARBA00004541"/>
    </source>
</evidence>
<protein>
    <recommendedName>
        <fullName evidence="10">USP6 N-terminal-like protein</fullName>
    </recommendedName>
</protein>
<dbReference type="GO" id="GO:0031410">
    <property type="term" value="C:cytoplasmic vesicle"/>
    <property type="evidence" value="ECO:0007669"/>
    <property type="project" value="UniProtKB-SubCell"/>
</dbReference>
<dbReference type="FunFam" id="1.10.10.750:FF:000001">
    <property type="entry name" value="TBC1 domain family member 10A"/>
    <property type="match status" value="1"/>
</dbReference>
<organism evidence="13 14">
    <name type="scientific">Ceutorhynchus assimilis</name>
    <name type="common">cabbage seed weevil</name>
    <dbReference type="NCBI Taxonomy" id="467358"/>
    <lineage>
        <taxon>Eukaryota</taxon>
        <taxon>Metazoa</taxon>
        <taxon>Ecdysozoa</taxon>
        <taxon>Arthropoda</taxon>
        <taxon>Hexapoda</taxon>
        <taxon>Insecta</taxon>
        <taxon>Pterygota</taxon>
        <taxon>Neoptera</taxon>
        <taxon>Endopterygota</taxon>
        <taxon>Coleoptera</taxon>
        <taxon>Polyphaga</taxon>
        <taxon>Cucujiformia</taxon>
        <taxon>Curculionidae</taxon>
        <taxon>Ceutorhynchinae</taxon>
        <taxon>Ceutorhynchus</taxon>
    </lineage>
</organism>
<proteinExistence type="predicted"/>
<evidence type="ECO:0000256" key="9">
    <source>
        <dbReference type="ARBA" id="ARBA00064037"/>
    </source>
</evidence>
<dbReference type="GO" id="GO:0031267">
    <property type="term" value="F:small GTPase binding"/>
    <property type="evidence" value="ECO:0007669"/>
    <property type="project" value="TreeGrafter"/>
</dbReference>
<comment type="function">
    <text evidence="8">Acts as a GTPase-activating protein for RAB5A and RAB43. Involved in receptor trafficking. In complex with EPS8 inhibits internalization of EGFR. Involved in retrograde transport from the endocytic pathway to the Golgi apparatus. Involved in the transport of Shiga toxin from early and recycling endosomes to the trans-Golgi network. Required for structural integrity of the Golgi complex.</text>
</comment>
<feature type="compositionally biased region" description="Low complexity" evidence="11">
    <location>
        <begin position="497"/>
        <end position="507"/>
    </location>
</feature>
<name>A0A9N9MEK5_9CUCU</name>
<evidence type="ECO:0000313" key="13">
    <source>
        <dbReference type="EMBL" id="CAG9763280.1"/>
    </source>
</evidence>
<dbReference type="Pfam" id="PF00566">
    <property type="entry name" value="RabGAP-TBC"/>
    <property type="match status" value="1"/>
</dbReference>
<dbReference type="GO" id="GO:0005794">
    <property type="term" value="C:Golgi apparatus"/>
    <property type="evidence" value="ECO:0007669"/>
    <property type="project" value="UniProtKB-SubCell"/>
</dbReference>
<feature type="region of interest" description="Disordered" evidence="11">
    <location>
        <begin position="403"/>
        <end position="426"/>
    </location>
</feature>
<keyword evidence="6" id="KW-0333">Golgi apparatus</keyword>
<feature type="domain" description="Rab-GAP TBC" evidence="12">
    <location>
        <begin position="100"/>
        <end position="292"/>
    </location>
</feature>
<evidence type="ECO:0000256" key="11">
    <source>
        <dbReference type="SAM" id="MobiDB-lite"/>
    </source>
</evidence>
<evidence type="ECO:0000256" key="10">
    <source>
        <dbReference type="ARBA" id="ARBA00070172"/>
    </source>
</evidence>
<dbReference type="InterPro" id="IPR035969">
    <property type="entry name" value="Rab-GAP_TBC_sf"/>
</dbReference>
<dbReference type="OrthoDB" id="294251at2759"/>
<evidence type="ECO:0000256" key="6">
    <source>
        <dbReference type="ARBA" id="ARBA00023034"/>
    </source>
</evidence>
<evidence type="ECO:0000256" key="4">
    <source>
        <dbReference type="ARBA" id="ARBA00022553"/>
    </source>
</evidence>
<keyword evidence="5" id="KW-0007">Acetylation</keyword>
<dbReference type="GO" id="GO:0005096">
    <property type="term" value="F:GTPase activator activity"/>
    <property type="evidence" value="ECO:0007669"/>
    <property type="project" value="UniProtKB-KW"/>
</dbReference>
<evidence type="ECO:0000313" key="14">
    <source>
        <dbReference type="Proteomes" id="UP001152799"/>
    </source>
</evidence>
<evidence type="ECO:0000256" key="5">
    <source>
        <dbReference type="ARBA" id="ARBA00022990"/>
    </source>
</evidence>
<keyword evidence="3" id="KW-0343">GTPase activation</keyword>
<reference evidence="13" key="1">
    <citation type="submission" date="2022-01" db="EMBL/GenBank/DDBJ databases">
        <authorList>
            <person name="King R."/>
        </authorList>
    </citation>
    <scope>NUCLEOTIDE SEQUENCE</scope>
</reference>